<dbReference type="Proteomes" id="UP000249829">
    <property type="component" value="Unassembled WGS sequence"/>
</dbReference>
<keyword evidence="1" id="KW-1133">Transmembrane helix</keyword>
<keyword evidence="3" id="KW-1185">Reference proteome</keyword>
<feature type="transmembrane region" description="Helical" evidence="1">
    <location>
        <begin position="34"/>
        <end position="55"/>
    </location>
</feature>
<protein>
    <submittedName>
        <fullName evidence="2">Uncharacterized protein</fullName>
    </submittedName>
</protein>
<evidence type="ECO:0000256" key="1">
    <source>
        <dbReference type="SAM" id="Phobius"/>
    </source>
</evidence>
<dbReference type="AlphaFoldDB" id="A0A2V5IGT4"/>
<accession>A0A2V5IGT4</accession>
<evidence type="ECO:0000313" key="3">
    <source>
        <dbReference type="Proteomes" id="UP000249829"/>
    </source>
</evidence>
<reference evidence="2 3" key="1">
    <citation type="submission" date="2018-02" db="EMBL/GenBank/DDBJ databases">
        <title>The genomes of Aspergillus section Nigri reveals drivers in fungal speciation.</title>
        <authorList>
            <consortium name="DOE Joint Genome Institute"/>
            <person name="Vesth T.C."/>
            <person name="Nybo J."/>
            <person name="Theobald S."/>
            <person name="Brandl J."/>
            <person name="Frisvad J.C."/>
            <person name="Nielsen K.F."/>
            <person name="Lyhne E.K."/>
            <person name="Kogle M.E."/>
            <person name="Kuo A."/>
            <person name="Riley R."/>
            <person name="Clum A."/>
            <person name="Nolan M."/>
            <person name="Lipzen A."/>
            <person name="Salamov A."/>
            <person name="Henrissat B."/>
            <person name="Wiebenga A."/>
            <person name="De vries R.P."/>
            <person name="Grigoriev I.V."/>
            <person name="Mortensen U.H."/>
            <person name="Andersen M.R."/>
            <person name="Baker S.E."/>
        </authorList>
    </citation>
    <scope>NUCLEOTIDE SEQUENCE [LARGE SCALE GENOMIC DNA]</scope>
    <source>
        <strain evidence="2 3">CBS 115571</strain>
    </source>
</reference>
<dbReference type="EMBL" id="KZ825139">
    <property type="protein sequence ID" value="PYI18876.1"/>
    <property type="molecule type" value="Genomic_DNA"/>
</dbReference>
<name>A0A2V5IGT4_ASPV1</name>
<proteinExistence type="predicted"/>
<sequence length="57" mass="6169">MSMFQPAVFHFHHCDSANPTPRRCSNLPLVPCRLGSILLAFGPFVTLTVCSPVIAGN</sequence>
<keyword evidence="1" id="KW-0472">Membrane</keyword>
<evidence type="ECO:0000313" key="2">
    <source>
        <dbReference type="EMBL" id="PYI18876.1"/>
    </source>
</evidence>
<gene>
    <name evidence="2" type="ORF">BO99DRAFT_149720</name>
</gene>
<keyword evidence="1" id="KW-0812">Transmembrane</keyword>
<organism evidence="2 3">
    <name type="scientific">Aspergillus violaceofuscus (strain CBS 115571)</name>
    <dbReference type="NCBI Taxonomy" id="1450538"/>
    <lineage>
        <taxon>Eukaryota</taxon>
        <taxon>Fungi</taxon>
        <taxon>Dikarya</taxon>
        <taxon>Ascomycota</taxon>
        <taxon>Pezizomycotina</taxon>
        <taxon>Eurotiomycetes</taxon>
        <taxon>Eurotiomycetidae</taxon>
        <taxon>Eurotiales</taxon>
        <taxon>Aspergillaceae</taxon>
        <taxon>Aspergillus</taxon>
    </lineage>
</organism>